<reference evidence="2" key="1">
    <citation type="submission" date="2021-03" db="EMBL/GenBank/DDBJ databases">
        <authorList>
            <person name="Tran Van P."/>
        </authorList>
    </citation>
    <scope>NUCLEOTIDE SEQUENCE</scope>
</reference>
<protein>
    <submittedName>
        <fullName evidence="2">Uncharacterized protein</fullName>
    </submittedName>
</protein>
<feature type="compositionally biased region" description="Basic residues" evidence="1">
    <location>
        <begin position="1"/>
        <end position="16"/>
    </location>
</feature>
<sequence length="102" mass="11746">MSTGHIKRSPIPRHSSKYTNDSDVFFFPHLSVRNDISQEEVTFLLAIKKKTNATRLTAVQVCGIPRLPCIAVMWGTHIKARESLRVEPYQLFDTPVRDYKIM</sequence>
<accession>A0ABN7NL26</accession>
<proteinExistence type="predicted"/>
<comment type="caution">
    <text evidence="2">The sequence shown here is derived from an EMBL/GenBank/DDBJ whole genome shotgun (WGS) entry which is preliminary data.</text>
</comment>
<gene>
    <name evidence="2" type="ORF">TPAB3V08_LOCUS2153</name>
</gene>
<dbReference type="Proteomes" id="UP001153148">
    <property type="component" value="Unassembled WGS sequence"/>
</dbReference>
<evidence type="ECO:0000313" key="2">
    <source>
        <dbReference type="EMBL" id="CAG2055144.1"/>
    </source>
</evidence>
<evidence type="ECO:0000256" key="1">
    <source>
        <dbReference type="SAM" id="MobiDB-lite"/>
    </source>
</evidence>
<organism evidence="2 3">
    <name type="scientific">Timema podura</name>
    <name type="common">Walking stick</name>
    <dbReference type="NCBI Taxonomy" id="61482"/>
    <lineage>
        <taxon>Eukaryota</taxon>
        <taxon>Metazoa</taxon>
        <taxon>Ecdysozoa</taxon>
        <taxon>Arthropoda</taxon>
        <taxon>Hexapoda</taxon>
        <taxon>Insecta</taxon>
        <taxon>Pterygota</taxon>
        <taxon>Neoptera</taxon>
        <taxon>Polyneoptera</taxon>
        <taxon>Phasmatodea</taxon>
        <taxon>Timematodea</taxon>
        <taxon>Timematoidea</taxon>
        <taxon>Timematidae</taxon>
        <taxon>Timema</taxon>
    </lineage>
</organism>
<evidence type="ECO:0000313" key="3">
    <source>
        <dbReference type="Proteomes" id="UP001153148"/>
    </source>
</evidence>
<feature type="region of interest" description="Disordered" evidence="1">
    <location>
        <begin position="1"/>
        <end position="20"/>
    </location>
</feature>
<name>A0ABN7NL26_TIMPD</name>
<keyword evidence="3" id="KW-1185">Reference proteome</keyword>
<dbReference type="EMBL" id="CAJPIN010002141">
    <property type="protein sequence ID" value="CAG2055144.1"/>
    <property type="molecule type" value="Genomic_DNA"/>
</dbReference>